<keyword evidence="3" id="KW-1185">Reference proteome</keyword>
<dbReference type="PANTHER" id="PTHR38706:SF2">
    <property type="match status" value="1"/>
</dbReference>
<proteinExistence type="predicted"/>
<dbReference type="PANTHER" id="PTHR38706">
    <property type="entry name" value="SI:CH211-198C19.1-RELATED"/>
    <property type="match status" value="1"/>
</dbReference>
<accession>A0AAE0UJJ8</accession>
<feature type="region of interest" description="Disordered" evidence="1">
    <location>
        <begin position="204"/>
        <end position="226"/>
    </location>
</feature>
<evidence type="ECO:0000313" key="2">
    <source>
        <dbReference type="EMBL" id="KAK3507167.1"/>
    </source>
</evidence>
<comment type="caution">
    <text evidence="2">The sequence shown here is derived from an EMBL/GenBank/DDBJ whole genome shotgun (WGS) entry which is preliminary data.</text>
</comment>
<name>A0AAE0UJJ8_9TELE</name>
<protein>
    <submittedName>
        <fullName evidence="2">Uncharacterized protein</fullName>
    </submittedName>
</protein>
<dbReference type="EMBL" id="JAUCMX010000029">
    <property type="protein sequence ID" value="KAK3507167.1"/>
    <property type="molecule type" value="Genomic_DNA"/>
</dbReference>
<reference evidence="2" key="1">
    <citation type="submission" date="2023-06" db="EMBL/GenBank/DDBJ databases">
        <title>Male Hemibagrus guttatus genome.</title>
        <authorList>
            <person name="Bian C."/>
        </authorList>
    </citation>
    <scope>NUCLEOTIDE SEQUENCE</scope>
    <source>
        <strain evidence="2">Male_cb2023</strain>
        <tissue evidence="2">Muscle</tissue>
    </source>
</reference>
<feature type="non-terminal residue" evidence="2">
    <location>
        <position position="232"/>
    </location>
</feature>
<gene>
    <name evidence="2" type="ORF">QTP70_009362</name>
</gene>
<sequence length="232" mass="27132">TERISVLDPTAHLQNGGVQVSESELCDATWEVVMLWLTAVMVRITALNDLEDLGGSTFNQPPPRHGLRLLYWFVCANRNNQLDPTQNTYGFHKFFNWIDDDEDKLLPNSQNLPYYEVGNLNAKGADKLPKYVRPHNSFYYGEHNKDRIIVRLRQGRIDKVYVTEHEDQKAFNHERTYRVSQHLLNQISNMEKERFIQHMQQRRQFTNQSGYTPSAHQQAHQGSNDDSWCTIL</sequence>
<evidence type="ECO:0000256" key="1">
    <source>
        <dbReference type="SAM" id="MobiDB-lite"/>
    </source>
</evidence>
<organism evidence="2 3">
    <name type="scientific">Hemibagrus guttatus</name>
    <dbReference type="NCBI Taxonomy" id="175788"/>
    <lineage>
        <taxon>Eukaryota</taxon>
        <taxon>Metazoa</taxon>
        <taxon>Chordata</taxon>
        <taxon>Craniata</taxon>
        <taxon>Vertebrata</taxon>
        <taxon>Euteleostomi</taxon>
        <taxon>Actinopterygii</taxon>
        <taxon>Neopterygii</taxon>
        <taxon>Teleostei</taxon>
        <taxon>Ostariophysi</taxon>
        <taxon>Siluriformes</taxon>
        <taxon>Bagridae</taxon>
        <taxon>Hemibagrus</taxon>
    </lineage>
</organism>
<dbReference type="AlphaFoldDB" id="A0AAE0UJJ8"/>
<dbReference type="Proteomes" id="UP001274896">
    <property type="component" value="Unassembled WGS sequence"/>
</dbReference>
<evidence type="ECO:0000313" key="3">
    <source>
        <dbReference type="Proteomes" id="UP001274896"/>
    </source>
</evidence>